<keyword evidence="5 11" id="KW-0547">Nucleotide-binding</keyword>
<dbReference type="SUPFAM" id="SSF57903">
    <property type="entry name" value="FYVE/PHD zinc finger"/>
    <property type="match status" value="1"/>
</dbReference>
<dbReference type="RefSeq" id="XP_008879226.1">
    <property type="nucleotide sequence ID" value="XM_008881004.1"/>
</dbReference>
<dbReference type="InterPro" id="IPR017455">
    <property type="entry name" value="Znf_FYVE-rel"/>
</dbReference>
<dbReference type="InterPro" id="IPR013083">
    <property type="entry name" value="Znf_RING/FYVE/PHD"/>
</dbReference>
<evidence type="ECO:0000256" key="9">
    <source>
        <dbReference type="ARBA" id="ARBA00022840"/>
    </source>
</evidence>
<dbReference type="VEuPathDB" id="FungiDB:H310_13486"/>
<dbReference type="Gene3D" id="2.60.40.150">
    <property type="entry name" value="C2 domain"/>
    <property type="match status" value="1"/>
</dbReference>
<dbReference type="InterPro" id="IPR045270">
    <property type="entry name" value="STKc_AGC"/>
</dbReference>
<dbReference type="STRING" id="157072.A0A024TFX5"/>
<name>A0A024TFX5_9STRA</name>
<dbReference type="InterPro" id="IPR011011">
    <property type="entry name" value="Znf_FYVE_PHD"/>
</dbReference>
<feature type="region of interest" description="Disordered" evidence="12">
    <location>
        <begin position="877"/>
        <end position="905"/>
    </location>
</feature>
<dbReference type="SMART" id="SM00239">
    <property type="entry name" value="C2"/>
    <property type="match status" value="1"/>
</dbReference>
<accession>A0A024TFX5</accession>
<dbReference type="InterPro" id="IPR017441">
    <property type="entry name" value="Protein_kinase_ATP_BS"/>
</dbReference>
<dbReference type="PROSITE" id="PS50004">
    <property type="entry name" value="C2"/>
    <property type="match status" value="1"/>
</dbReference>
<dbReference type="CDD" id="cd00065">
    <property type="entry name" value="FYVE_like_SF"/>
    <property type="match status" value="1"/>
</dbReference>
<dbReference type="InterPro" id="IPR053858">
    <property type="entry name" value="Arb2_dom"/>
</dbReference>
<keyword evidence="6 10" id="KW-0863">Zinc-finger</keyword>
<gene>
    <name evidence="17" type="ORF">H310_13486</name>
</gene>
<dbReference type="FunFam" id="1.10.510.10:FF:000713">
    <property type="entry name" value="Non-specific serine/threonine protein kinase"/>
    <property type="match status" value="1"/>
</dbReference>
<keyword evidence="8" id="KW-0862">Zinc</keyword>
<feature type="compositionally biased region" description="Basic and acidic residues" evidence="12">
    <location>
        <begin position="889"/>
        <end position="905"/>
    </location>
</feature>
<dbReference type="CDD" id="cd00030">
    <property type="entry name" value="C2"/>
    <property type="match status" value="1"/>
</dbReference>
<dbReference type="eggNOG" id="KOG0690">
    <property type="taxonomic scope" value="Eukaryota"/>
</dbReference>
<dbReference type="SMART" id="SM00133">
    <property type="entry name" value="S_TK_X"/>
    <property type="match status" value="1"/>
</dbReference>
<evidence type="ECO:0000256" key="1">
    <source>
        <dbReference type="ARBA" id="ARBA00022527"/>
    </source>
</evidence>
<evidence type="ECO:0000256" key="8">
    <source>
        <dbReference type="ARBA" id="ARBA00022833"/>
    </source>
</evidence>
<feature type="domain" description="C2" evidence="13">
    <location>
        <begin position="282"/>
        <end position="393"/>
    </location>
</feature>
<feature type="region of interest" description="Disordered" evidence="12">
    <location>
        <begin position="504"/>
        <end position="538"/>
    </location>
</feature>
<dbReference type="InterPro" id="IPR000719">
    <property type="entry name" value="Prot_kinase_dom"/>
</dbReference>
<keyword evidence="7 17" id="KW-0418">Kinase</keyword>
<dbReference type="InterPro" id="IPR008271">
    <property type="entry name" value="Ser/Thr_kinase_AS"/>
</dbReference>
<dbReference type="Pfam" id="PF00069">
    <property type="entry name" value="Pkinase"/>
    <property type="match status" value="1"/>
</dbReference>
<reference evidence="17" key="1">
    <citation type="submission" date="2013-12" db="EMBL/GenBank/DDBJ databases">
        <title>The Genome Sequence of Aphanomyces invadans NJM9701.</title>
        <authorList>
            <consortium name="The Broad Institute Genomics Platform"/>
            <person name="Russ C."/>
            <person name="Tyler B."/>
            <person name="van West P."/>
            <person name="Dieguez-Uribeondo J."/>
            <person name="Young S.K."/>
            <person name="Zeng Q."/>
            <person name="Gargeya S."/>
            <person name="Fitzgerald M."/>
            <person name="Abouelleil A."/>
            <person name="Alvarado L."/>
            <person name="Chapman S.B."/>
            <person name="Gainer-Dewar J."/>
            <person name="Goldberg J."/>
            <person name="Griggs A."/>
            <person name="Gujja S."/>
            <person name="Hansen M."/>
            <person name="Howarth C."/>
            <person name="Imamovic A."/>
            <person name="Ireland A."/>
            <person name="Larimer J."/>
            <person name="McCowan C."/>
            <person name="Murphy C."/>
            <person name="Pearson M."/>
            <person name="Poon T.W."/>
            <person name="Priest M."/>
            <person name="Roberts A."/>
            <person name="Saif S."/>
            <person name="Shea T."/>
            <person name="Sykes S."/>
            <person name="Wortman J."/>
            <person name="Nusbaum C."/>
            <person name="Birren B."/>
        </authorList>
    </citation>
    <scope>NUCLEOTIDE SEQUENCE [LARGE SCALE GENOMIC DNA]</scope>
    <source>
        <strain evidence="17">NJM9701</strain>
    </source>
</reference>
<evidence type="ECO:0000259" key="15">
    <source>
        <dbReference type="PROSITE" id="PS50178"/>
    </source>
</evidence>
<evidence type="ECO:0000256" key="5">
    <source>
        <dbReference type="ARBA" id="ARBA00022741"/>
    </source>
</evidence>
<evidence type="ECO:0000313" key="17">
    <source>
        <dbReference type="EMBL" id="ETV92262.1"/>
    </source>
</evidence>
<evidence type="ECO:0000259" key="16">
    <source>
        <dbReference type="PROSITE" id="PS51285"/>
    </source>
</evidence>
<dbReference type="Gene3D" id="3.30.200.20">
    <property type="entry name" value="Phosphorylase Kinase, domain 1"/>
    <property type="match status" value="1"/>
</dbReference>
<protein>
    <submittedName>
        <fullName evidence="17">AGC protein kinase</fullName>
    </submittedName>
</protein>
<evidence type="ECO:0000256" key="3">
    <source>
        <dbReference type="ARBA" id="ARBA00022679"/>
    </source>
</evidence>
<feature type="compositionally biased region" description="Basic and acidic residues" evidence="12">
    <location>
        <begin position="508"/>
        <end position="536"/>
    </location>
</feature>
<dbReference type="InterPro" id="IPR011009">
    <property type="entry name" value="Kinase-like_dom_sf"/>
</dbReference>
<feature type="binding site" evidence="11">
    <location>
        <position position="599"/>
    </location>
    <ligand>
        <name>ATP</name>
        <dbReference type="ChEBI" id="CHEBI:30616"/>
    </ligand>
</feature>
<evidence type="ECO:0000256" key="4">
    <source>
        <dbReference type="ARBA" id="ARBA00022723"/>
    </source>
</evidence>
<feature type="domain" description="Protein kinase" evidence="14">
    <location>
        <begin position="567"/>
        <end position="836"/>
    </location>
</feature>
<dbReference type="InterPro" id="IPR035892">
    <property type="entry name" value="C2_domain_sf"/>
</dbReference>
<dbReference type="InterPro" id="IPR000961">
    <property type="entry name" value="AGC-kinase_C"/>
</dbReference>
<evidence type="ECO:0000259" key="13">
    <source>
        <dbReference type="PROSITE" id="PS50004"/>
    </source>
</evidence>
<dbReference type="GO" id="GO:0008270">
    <property type="term" value="F:zinc ion binding"/>
    <property type="evidence" value="ECO:0007669"/>
    <property type="project" value="UniProtKB-KW"/>
</dbReference>
<dbReference type="PANTHER" id="PTHR24351">
    <property type="entry name" value="RIBOSOMAL PROTEIN S6 KINASE"/>
    <property type="match status" value="1"/>
</dbReference>
<organism evidence="17">
    <name type="scientific">Aphanomyces invadans</name>
    <dbReference type="NCBI Taxonomy" id="157072"/>
    <lineage>
        <taxon>Eukaryota</taxon>
        <taxon>Sar</taxon>
        <taxon>Stramenopiles</taxon>
        <taxon>Oomycota</taxon>
        <taxon>Saprolegniomycetes</taxon>
        <taxon>Saprolegniales</taxon>
        <taxon>Verrucalvaceae</taxon>
        <taxon>Aphanomyces</taxon>
    </lineage>
</organism>
<dbReference type="GO" id="GO:0005524">
    <property type="term" value="F:ATP binding"/>
    <property type="evidence" value="ECO:0007669"/>
    <property type="project" value="UniProtKB-UniRule"/>
</dbReference>
<dbReference type="FunFam" id="3.30.200.20:FF:000042">
    <property type="entry name" value="Aurora kinase A"/>
    <property type="match status" value="1"/>
</dbReference>
<evidence type="ECO:0000256" key="11">
    <source>
        <dbReference type="PROSITE-ProRule" id="PRU10141"/>
    </source>
</evidence>
<evidence type="ECO:0000256" key="2">
    <source>
        <dbReference type="ARBA" id="ARBA00022553"/>
    </source>
</evidence>
<evidence type="ECO:0000256" key="6">
    <source>
        <dbReference type="ARBA" id="ARBA00022771"/>
    </source>
</evidence>
<dbReference type="PROSITE" id="PS50178">
    <property type="entry name" value="ZF_FYVE"/>
    <property type="match status" value="1"/>
</dbReference>
<dbReference type="Pfam" id="PF22749">
    <property type="entry name" value="Arb2"/>
    <property type="match status" value="1"/>
</dbReference>
<dbReference type="Gene3D" id="3.30.40.10">
    <property type="entry name" value="Zinc/RING finger domain, C3HC4 (zinc finger)"/>
    <property type="match status" value="1"/>
</dbReference>
<keyword evidence="4" id="KW-0479">Metal-binding</keyword>
<dbReference type="Pfam" id="PF00168">
    <property type="entry name" value="C2"/>
    <property type="match status" value="1"/>
</dbReference>
<dbReference type="SUPFAM" id="SSF56112">
    <property type="entry name" value="Protein kinase-like (PK-like)"/>
    <property type="match status" value="1"/>
</dbReference>
<evidence type="ECO:0000256" key="7">
    <source>
        <dbReference type="ARBA" id="ARBA00022777"/>
    </source>
</evidence>
<proteinExistence type="predicted"/>
<dbReference type="AlphaFoldDB" id="A0A024TFX5"/>
<dbReference type="GO" id="GO:0004674">
    <property type="term" value="F:protein serine/threonine kinase activity"/>
    <property type="evidence" value="ECO:0007669"/>
    <property type="project" value="UniProtKB-KW"/>
</dbReference>
<dbReference type="PROSITE" id="PS51285">
    <property type="entry name" value="AGC_KINASE_CTER"/>
    <property type="match status" value="1"/>
</dbReference>
<dbReference type="PROSITE" id="PS00107">
    <property type="entry name" value="PROTEIN_KINASE_ATP"/>
    <property type="match status" value="1"/>
</dbReference>
<keyword evidence="2" id="KW-0597">Phosphoprotein</keyword>
<keyword evidence="9 11" id="KW-0067">ATP-binding</keyword>
<dbReference type="Gene3D" id="1.10.510.10">
    <property type="entry name" value="Transferase(Phosphotransferase) domain 1"/>
    <property type="match status" value="1"/>
</dbReference>
<feature type="domain" description="AGC-kinase C-terminal" evidence="16">
    <location>
        <begin position="837"/>
        <end position="905"/>
    </location>
</feature>
<keyword evidence="1" id="KW-0723">Serine/threonine-protein kinase</keyword>
<evidence type="ECO:0000259" key="14">
    <source>
        <dbReference type="PROSITE" id="PS50011"/>
    </source>
</evidence>
<dbReference type="OrthoDB" id="421951at2759"/>
<dbReference type="SMART" id="SM00220">
    <property type="entry name" value="S_TKc"/>
    <property type="match status" value="1"/>
</dbReference>
<dbReference type="InterPro" id="IPR000008">
    <property type="entry name" value="C2_dom"/>
</dbReference>
<dbReference type="GeneID" id="20090536"/>
<dbReference type="PROSITE" id="PS00108">
    <property type="entry name" value="PROTEIN_KINASE_ST"/>
    <property type="match status" value="1"/>
</dbReference>
<dbReference type="CDD" id="cd05123">
    <property type="entry name" value="STKc_AGC"/>
    <property type="match status" value="1"/>
</dbReference>
<dbReference type="EMBL" id="KI914002">
    <property type="protein sequence ID" value="ETV92262.1"/>
    <property type="molecule type" value="Genomic_DNA"/>
</dbReference>
<evidence type="ECO:0000256" key="12">
    <source>
        <dbReference type="SAM" id="MobiDB-lite"/>
    </source>
</evidence>
<sequence>MKMDHSNQRAIQAEIRQVTGLIQSRMCGELHMHEEFIPAAKAAARCSIFVTHDWSVNPTMCVFMQHGAGVTPGLWSIPPTSQQPASSPGLPSPPQAFSHSLACMSLIPYIQAAKKCGYSVLVMNPSTNRMHVQGHPVKILHSSSPEEHVMHVWSTYIQPSAANQIHFIAYDTSGLLVNYLLSTLPPQLYSRIGGIVFIDAPQANVLPPRTHKTDHMQSLLARRGVHFEPSSEPMFQLLSNASPRLCSTLSVGRGGSSDNSTAGSASLLHSVQSSTFVFLKSISSGLHGALDAIRATVPNKLVVTVNRARLTGQPYNNPYAVVTCVGQKKETVGNHRKTMDPEWNQTFSFPVTDSNATVLVKVKDKAFPLSTTVGCVSIALADVGWNRPWRKWFSLRHDAPRLSAQHGNGELELTLEWVHDPFVARTDSFLRKTANRPAPEPPAQDHGCYLCNCTFVLHRRRYCRMCLRAVCVSCSDRLFLPGFSEAKRVCLACCNLQMSLQKQPSRPIRQEAPPHQHRSADRDVSRDLDPPTRVDPSDMDALHAANRANYERMVQREQDRPLGIDDFDLMKVVGRGAFGKVMLVRKKRGKHAGAIFAMKILKKMHIIQNDQVENTKAEQHILKEISHPYVVRLRYAFQNPDKLYLVMDYYPGGSLYFHLKKSKRFSEDRTRLYMAQLLTAIMHLHAKDIAYRDLKLENILMDSDGHIALTDFGLSKEGQTVDGAIRASQAHGGMKTICGTAEYMAPELLRHQPYGKVVDWWSYGILMFEMLTGRTPFVDRNRRVMFKNIMTSDVVYPPYLSSVARTLIAKLLVRDPSKRLGSGVGGGRDIMADAFFAAIDWDALLRKEIAPSFVPDVSSADDVTNVPPQFQTMAALDSPVARDGTNPNHFEDFSYQEESRMDRRH</sequence>
<evidence type="ECO:0000256" key="10">
    <source>
        <dbReference type="PROSITE-ProRule" id="PRU00091"/>
    </source>
</evidence>
<dbReference type="SUPFAM" id="SSF49562">
    <property type="entry name" value="C2 domain (Calcium/lipid-binding domain, CaLB)"/>
    <property type="match status" value="1"/>
</dbReference>
<keyword evidence="3" id="KW-0808">Transferase</keyword>
<dbReference type="PROSITE" id="PS50011">
    <property type="entry name" value="PROTEIN_KINASE_DOM"/>
    <property type="match status" value="1"/>
</dbReference>
<feature type="domain" description="FYVE-type" evidence="15">
    <location>
        <begin position="448"/>
        <end position="493"/>
    </location>
</feature>